<dbReference type="EMBL" id="CP007453">
    <property type="protein sequence ID" value="AHM58246.1"/>
    <property type="molecule type" value="Genomic_DNA"/>
</dbReference>
<gene>
    <name evidence="1" type="ORF">EAL2_808p07430</name>
</gene>
<dbReference type="eggNOG" id="COG1322">
    <property type="taxonomic scope" value="Bacteria"/>
</dbReference>
<proteinExistence type="predicted"/>
<dbReference type="KEGG" id="eac:EAL2_808p07430"/>
<dbReference type="Proteomes" id="UP000019591">
    <property type="component" value="Plasmid EAL2_808p"/>
</dbReference>
<keyword evidence="1" id="KW-0614">Plasmid</keyword>
<reference evidence="1 2" key="1">
    <citation type="journal article" date="2014" name="Genome Announc.">
        <title>Complete Genome Sequence of Amino Acid-Utilizing Eubacterium acidaminophilum al-2 (DSM 3953).</title>
        <authorList>
            <person name="Poehlein A."/>
            <person name="Andreesen J.R."/>
            <person name="Daniel R."/>
        </authorList>
    </citation>
    <scope>NUCLEOTIDE SEQUENCE [LARGE SCALE GENOMIC DNA]</scope>
    <source>
        <strain evidence="1 2">DSM 3953</strain>
        <plasmid evidence="2">Plasmid EAL2_808p</plasmid>
    </source>
</reference>
<evidence type="ECO:0000313" key="1">
    <source>
        <dbReference type="EMBL" id="AHM58246.1"/>
    </source>
</evidence>
<geneLocation type="plasmid" evidence="1 2">
    <name>EAL2_808p</name>
</geneLocation>
<dbReference type="Gene3D" id="1.20.120.20">
    <property type="entry name" value="Apolipoprotein"/>
    <property type="match status" value="1"/>
</dbReference>
<evidence type="ECO:0000313" key="2">
    <source>
        <dbReference type="Proteomes" id="UP000019591"/>
    </source>
</evidence>
<keyword evidence="2" id="KW-1185">Reference proteome</keyword>
<accession>W8UC00</accession>
<sequence length="140" mass="16293">MYYVMAGGDDMDNKELLQAINVMFAEFGNSMDKKFNALENRIDSKLDALESRIDSKLDALESRIDGKLDALESRIDSKLDKLESRLVEKIEELEARNAEQHIDIKDSILNVEKEVRFIKYKLNKTDEDVFEIKDYLKIIK</sequence>
<dbReference type="HOGENOM" id="CLU_1832153_0_0_9"/>
<name>W8UC00_PEPAC</name>
<dbReference type="SUPFAM" id="SSF58113">
    <property type="entry name" value="Apolipoprotein A-I"/>
    <property type="match status" value="1"/>
</dbReference>
<protein>
    <submittedName>
        <fullName evidence="1">Uncharacterized protein</fullName>
    </submittedName>
</protein>
<dbReference type="AlphaFoldDB" id="W8UC00"/>
<dbReference type="PATRIC" id="fig|1286171.3.peg.2931"/>
<organism evidence="1 2">
    <name type="scientific">Peptoclostridium acidaminophilum DSM 3953</name>
    <dbReference type="NCBI Taxonomy" id="1286171"/>
    <lineage>
        <taxon>Bacteria</taxon>
        <taxon>Bacillati</taxon>
        <taxon>Bacillota</taxon>
        <taxon>Clostridia</taxon>
        <taxon>Peptostreptococcales</taxon>
        <taxon>Peptoclostridiaceae</taxon>
        <taxon>Peptoclostridium</taxon>
    </lineage>
</organism>